<dbReference type="InterPro" id="IPR013762">
    <property type="entry name" value="Integrase-like_cat_sf"/>
</dbReference>
<organism evidence="3 4">
    <name type="scientific">Bacillus atrophaeus (strain 1942)</name>
    <dbReference type="NCBI Taxonomy" id="720555"/>
    <lineage>
        <taxon>Bacteria</taxon>
        <taxon>Bacillati</taxon>
        <taxon>Bacillota</taxon>
        <taxon>Bacilli</taxon>
        <taxon>Bacillales</taxon>
        <taxon>Bacillaceae</taxon>
        <taxon>Bacillus</taxon>
    </lineage>
</organism>
<name>A0ABN3Z8U9_BACA1</name>
<feature type="domain" description="Tyr recombinase" evidence="2">
    <location>
        <begin position="24"/>
        <end position="144"/>
    </location>
</feature>
<proteinExistence type="predicted"/>
<reference evidence="3 4" key="1">
    <citation type="journal article" date="2011" name="Front. Microbiol.">
        <title>Genomic signatures of strain selection and enhancement in Bacillus atrophaeus var. globigii, a historical biowarfare simulant.</title>
        <authorList>
            <person name="Gibbons H.S."/>
            <person name="Broomall S.M."/>
            <person name="McNew L.A."/>
            <person name="Daligault H."/>
            <person name="Chapman C."/>
            <person name="Bruce D."/>
            <person name="Karavis M."/>
            <person name="Krepps M."/>
            <person name="McGregor P.A."/>
            <person name="Hong C."/>
            <person name="Park K.H."/>
            <person name="Akmal A."/>
            <person name="Feldman A."/>
            <person name="Lin J.S."/>
            <person name="Chang W.E."/>
            <person name="Higgs B.W."/>
            <person name="Demirev P."/>
            <person name="Lindquist J."/>
            <person name="Liem A."/>
            <person name="Fochler E."/>
            <person name="Read T.D."/>
            <person name="Tapia R."/>
            <person name="Johnson S."/>
            <person name="Bishop-Lilly K.A."/>
            <person name="Detter C."/>
            <person name="Han C."/>
            <person name="Sozhamannan S."/>
            <person name="Rosenzweig C.N."/>
            <person name="Skowronski E.W."/>
        </authorList>
    </citation>
    <scope>NUCLEOTIDE SEQUENCE [LARGE SCALE GENOMIC DNA]</scope>
    <source>
        <strain evidence="3 4">1942</strain>
    </source>
</reference>
<dbReference type="CDD" id="cd01189">
    <property type="entry name" value="INT_ICEBs1_C_like"/>
    <property type="match status" value="1"/>
</dbReference>
<evidence type="ECO:0000313" key="3">
    <source>
        <dbReference type="EMBL" id="ADP32263.1"/>
    </source>
</evidence>
<dbReference type="EMBL" id="CP002207">
    <property type="protein sequence ID" value="ADP32263.1"/>
    <property type="molecule type" value="Genomic_DNA"/>
</dbReference>
<dbReference type="RefSeq" id="WP_003328802.1">
    <property type="nucleotide sequence ID" value="NC_014639.1"/>
</dbReference>
<dbReference type="Gene3D" id="1.10.443.10">
    <property type="entry name" value="Intergrase catalytic core"/>
    <property type="match status" value="1"/>
</dbReference>
<dbReference type="PROSITE" id="PS51898">
    <property type="entry name" value="TYR_RECOMBINASE"/>
    <property type="match status" value="1"/>
</dbReference>
<dbReference type="Proteomes" id="UP000006867">
    <property type="component" value="Chromosome"/>
</dbReference>
<evidence type="ECO:0000313" key="4">
    <source>
        <dbReference type="Proteomes" id="UP000006867"/>
    </source>
</evidence>
<evidence type="ECO:0000256" key="1">
    <source>
        <dbReference type="ARBA" id="ARBA00023172"/>
    </source>
</evidence>
<keyword evidence="4" id="KW-1185">Reference proteome</keyword>
<evidence type="ECO:0000259" key="2">
    <source>
        <dbReference type="PROSITE" id="PS51898"/>
    </source>
</evidence>
<sequence length="144" mass="17009">MCSSLHYLVYIERAILNKTSKKKGGLEYIKSDDISLFLKVARQDNYLYYIFFKTLLETGMRKGEAAALQRKDIDLKNNYININKSLDFQVKEGEDVFGETKTYESERRIKISNSLSRELTAHMNYLNDNRIVFNGFMNMNWIFF</sequence>
<dbReference type="Pfam" id="PF00589">
    <property type="entry name" value="Phage_integrase"/>
    <property type="match status" value="1"/>
</dbReference>
<dbReference type="InterPro" id="IPR002104">
    <property type="entry name" value="Integrase_catalytic"/>
</dbReference>
<accession>A0ABN3Z8U9</accession>
<keyword evidence="1" id="KW-0233">DNA recombination</keyword>
<protein>
    <submittedName>
        <fullName evidence="3">Phage integrase</fullName>
    </submittedName>
</protein>
<dbReference type="InterPro" id="IPR011010">
    <property type="entry name" value="DNA_brk_join_enz"/>
</dbReference>
<dbReference type="SUPFAM" id="SSF56349">
    <property type="entry name" value="DNA breaking-rejoining enzymes"/>
    <property type="match status" value="1"/>
</dbReference>
<gene>
    <name evidence="3" type="ordered locus">BATR1942_06545</name>
</gene>